<dbReference type="EMBL" id="JAUTXT010000007">
    <property type="protein sequence ID" value="KAK3677262.1"/>
    <property type="molecule type" value="Genomic_DNA"/>
</dbReference>
<gene>
    <name evidence="1" type="ORF">LTR78_002800</name>
</gene>
<comment type="caution">
    <text evidence="1">The sequence shown here is derived from an EMBL/GenBank/DDBJ whole genome shotgun (WGS) entry which is preliminary data.</text>
</comment>
<keyword evidence="2" id="KW-1185">Reference proteome</keyword>
<proteinExistence type="predicted"/>
<dbReference type="Proteomes" id="UP001274830">
    <property type="component" value="Unassembled WGS sequence"/>
</dbReference>
<dbReference type="AlphaFoldDB" id="A0AAE0WSZ5"/>
<sequence length="412" mass="45649">MPSLTAKRADIWQESASKRVKLDTTATTALETREVVEETSLEVDIMVLDYLAYQATTACLASRIPSKQQPTHPLSLHHNLTLTNNLLSHVRARHPTYTFDPDLRFRLMLLQFTTLFTQRLTSNRSTPSQTTLEQLRLANQTRARAWIGTVDRIPSSTHSTTLYDISTSFPTTDDLDRNRAHVLHSLSLPAEGETYEDAHYGTEASLSLLDILPSFMRTSAARCAMSESFLTEISMQMLAEFCLQASLEQYLVFGAEGTDAVDEAFAWGYQESSPSGGDDGSAEEEEHEDEIIDMFTDGRYETEVEGWAEIKTAHISQLFPSNITSAAPRNAFTGAGSSAELTTILETAATKYPITDFETNILSYLEAMAQSIPEPVLVQLERGQLDGMSKAETQEFIQSCGLAVSMLYVPAV</sequence>
<reference evidence="1" key="1">
    <citation type="submission" date="2023-07" db="EMBL/GenBank/DDBJ databases">
        <title>Black Yeasts Isolated from many extreme environments.</title>
        <authorList>
            <person name="Coleine C."/>
            <person name="Stajich J.E."/>
            <person name="Selbmann L."/>
        </authorList>
    </citation>
    <scope>NUCLEOTIDE SEQUENCE</scope>
    <source>
        <strain evidence="1">CCFEE 5485</strain>
    </source>
</reference>
<protein>
    <submittedName>
        <fullName evidence="1">Uncharacterized protein</fullName>
    </submittedName>
</protein>
<evidence type="ECO:0000313" key="2">
    <source>
        <dbReference type="Proteomes" id="UP001274830"/>
    </source>
</evidence>
<accession>A0AAE0WSZ5</accession>
<name>A0AAE0WSZ5_9PEZI</name>
<organism evidence="1 2">
    <name type="scientific">Recurvomyces mirabilis</name>
    <dbReference type="NCBI Taxonomy" id="574656"/>
    <lineage>
        <taxon>Eukaryota</taxon>
        <taxon>Fungi</taxon>
        <taxon>Dikarya</taxon>
        <taxon>Ascomycota</taxon>
        <taxon>Pezizomycotina</taxon>
        <taxon>Dothideomycetes</taxon>
        <taxon>Dothideomycetidae</taxon>
        <taxon>Mycosphaerellales</taxon>
        <taxon>Teratosphaeriaceae</taxon>
        <taxon>Recurvomyces</taxon>
    </lineage>
</organism>
<evidence type="ECO:0000313" key="1">
    <source>
        <dbReference type="EMBL" id="KAK3677262.1"/>
    </source>
</evidence>